<gene>
    <name evidence="2" type="ORF">AA0115_g7278</name>
    <name evidence="3" type="ORF">AA0119_g8725</name>
</gene>
<evidence type="ECO:0008006" key="6">
    <source>
        <dbReference type="Google" id="ProtNLM"/>
    </source>
</evidence>
<organism evidence="2 4">
    <name type="scientific">Alternaria tenuissima</name>
    <dbReference type="NCBI Taxonomy" id="119927"/>
    <lineage>
        <taxon>Eukaryota</taxon>
        <taxon>Fungi</taxon>
        <taxon>Dikarya</taxon>
        <taxon>Ascomycota</taxon>
        <taxon>Pezizomycotina</taxon>
        <taxon>Dothideomycetes</taxon>
        <taxon>Pleosporomycetidae</taxon>
        <taxon>Pleosporales</taxon>
        <taxon>Pleosporineae</taxon>
        <taxon>Pleosporaceae</taxon>
        <taxon>Alternaria</taxon>
        <taxon>Alternaria sect. Alternaria</taxon>
        <taxon>Alternaria alternata complex</taxon>
    </lineage>
</organism>
<evidence type="ECO:0000313" key="3">
    <source>
        <dbReference type="EMBL" id="RYN95405.1"/>
    </source>
</evidence>
<comment type="caution">
    <text evidence="2">The sequence shown here is derived from an EMBL/GenBank/DDBJ whole genome shotgun (WGS) entry which is preliminary data.</text>
</comment>
<proteinExistence type="predicted"/>
<protein>
    <recommendedName>
        <fullName evidence="6">Extracellular membrane protein CFEM domain-containing protein</fullName>
    </recommendedName>
</protein>
<feature type="signal peptide" evidence="1">
    <location>
        <begin position="1"/>
        <end position="17"/>
    </location>
</feature>
<dbReference type="Proteomes" id="UP000292340">
    <property type="component" value="Unassembled WGS sequence"/>
</dbReference>
<dbReference type="EMBL" id="PDXF01000042">
    <property type="protein sequence ID" value="RYN95405.1"/>
    <property type="molecule type" value="Genomic_DNA"/>
</dbReference>
<sequence>MRLLCIILASIAATVMAECDPSDCCYKSERTCESHGRGGVYCAQMLPCSEEVLSTCDADCCGTLRDVNYGWGVPC</sequence>
<accession>A0A4Q4P9Q3</accession>
<evidence type="ECO:0000313" key="5">
    <source>
        <dbReference type="Proteomes" id="UP000293195"/>
    </source>
</evidence>
<evidence type="ECO:0000313" key="2">
    <source>
        <dbReference type="EMBL" id="RYN26351.1"/>
    </source>
</evidence>
<keyword evidence="1" id="KW-0732">Signal</keyword>
<reference evidence="2" key="1">
    <citation type="submission" date="2017-10" db="EMBL/GenBank/DDBJ databases">
        <authorList>
            <person name="Armitage A.D."/>
            <person name="Barbara D.J."/>
            <person name="Woodhall J.W."/>
            <person name="Sreenivasaprasad S."/>
            <person name="Lane C.R."/>
            <person name="Clarkson J.P."/>
            <person name="Harrison R.J."/>
        </authorList>
    </citation>
    <scope>NUCLEOTIDE SEQUENCE</scope>
    <source>
        <strain evidence="2">FERA 1164</strain>
        <strain evidence="3">FERA 635</strain>
    </source>
</reference>
<reference evidence="2 5" key="2">
    <citation type="journal article" date="2019" name="bioRxiv">
        <title>Genomics, evolutionary history and diagnostics of the Alternaria alternata species group including apple and Asian pear pathotypes.</title>
        <authorList>
            <person name="Armitage A.D."/>
            <person name="Cockerton H.M."/>
            <person name="Sreenivasaprasad S."/>
            <person name="Woodhall J.W."/>
            <person name="Lane C.R."/>
            <person name="Harrison R.J."/>
            <person name="Clarkson J.P."/>
        </authorList>
    </citation>
    <scope>NUCLEOTIDE SEQUENCE</scope>
    <source>
        <strain evidence="2">FERA 1164</strain>
        <strain evidence="5">FERA 635</strain>
    </source>
</reference>
<dbReference type="Proteomes" id="UP000293195">
    <property type="component" value="Unassembled WGS sequence"/>
</dbReference>
<feature type="chain" id="PRO_5043194047" description="Extracellular membrane protein CFEM domain-containing protein" evidence="1">
    <location>
        <begin position="18"/>
        <end position="75"/>
    </location>
</feature>
<keyword evidence="5" id="KW-1185">Reference proteome</keyword>
<dbReference type="EMBL" id="PDXB01000017">
    <property type="protein sequence ID" value="RYN26351.1"/>
    <property type="molecule type" value="Genomic_DNA"/>
</dbReference>
<dbReference type="AlphaFoldDB" id="A0A4Q4P9Q3"/>
<name>A0A4Q4P9Q3_9PLEO</name>
<evidence type="ECO:0000313" key="4">
    <source>
        <dbReference type="Proteomes" id="UP000292340"/>
    </source>
</evidence>
<evidence type="ECO:0000256" key="1">
    <source>
        <dbReference type="SAM" id="SignalP"/>
    </source>
</evidence>